<keyword evidence="3" id="KW-0378">Hydrolase</keyword>
<protein>
    <recommendedName>
        <fullName evidence="4">Prohead serine protease domain-containing protein</fullName>
    </recommendedName>
</protein>
<dbReference type="AlphaFoldDB" id="A0A917S4X9"/>
<keyword evidence="2" id="KW-0645">Protease</keyword>
<keyword evidence="6" id="KW-1185">Reference proteome</keyword>
<evidence type="ECO:0000256" key="2">
    <source>
        <dbReference type="ARBA" id="ARBA00022670"/>
    </source>
</evidence>
<dbReference type="NCBIfam" id="TIGR01543">
    <property type="entry name" value="proheadase_HK97"/>
    <property type="match status" value="1"/>
</dbReference>
<sequence length="192" mass="21826">MQDMEKRTFSQEFDIRASDDTGGHVISGYAIVFNQPSEDIGFIETVDPKALDGVDMSKVFCLYNHDFSNVLARTDTKTLTLKVDDKGLAFTCAIPNTSLGADVFENIQNGNVQGCSFGFTVADDQFDTDDQGNTTRRILKLDELFEISLTCIPAYPETSVQAQRSYERYRRSQQMERLKLWLYLTEKLEKDE</sequence>
<dbReference type="EMBL" id="BMOK01000007">
    <property type="protein sequence ID" value="GGL55869.1"/>
    <property type="molecule type" value="Genomic_DNA"/>
</dbReference>
<evidence type="ECO:0000256" key="3">
    <source>
        <dbReference type="ARBA" id="ARBA00022801"/>
    </source>
</evidence>
<evidence type="ECO:0000256" key="1">
    <source>
        <dbReference type="ARBA" id="ARBA00022612"/>
    </source>
</evidence>
<accession>A0A917S4X9</accession>
<proteinExistence type="predicted"/>
<organism evidence="5 6">
    <name type="scientific">Sporolactobacillus putidus</name>
    <dbReference type="NCBI Taxonomy" id="492735"/>
    <lineage>
        <taxon>Bacteria</taxon>
        <taxon>Bacillati</taxon>
        <taxon>Bacillota</taxon>
        <taxon>Bacilli</taxon>
        <taxon>Bacillales</taxon>
        <taxon>Sporolactobacillaceae</taxon>
        <taxon>Sporolactobacillus</taxon>
    </lineage>
</organism>
<dbReference type="GO" id="GO:0008233">
    <property type="term" value="F:peptidase activity"/>
    <property type="evidence" value="ECO:0007669"/>
    <property type="project" value="UniProtKB-KW"/>
</dbReference>
<dbReference type="InterPro" id="IPR054613">
    <property type="entry name" value="Peptidase_S78_dom"/>
</dbReference>
<dbReference type="GO" id="GO:0006508">
    <property type="term" value="P:proteolysis"/>
    <property type="evidence" value="ECO:0007669"/>
    <property type="project" value="UniProtKB-KW"/>
</dbReference>
<evidence type="ECO:0000313" key="6">
    <source>
        <dbReference type="Proteomes" id="UP000654670"/>
    </source>
</evidence>
<keyword evidence="1" id="KW-1188">Viral release from host cell</keyword>
<dbReference type="Proteomes" id="UP000654670">
    <property type="component" value="Unassembled WGS sequence"/>
</dbReference>
<gene>
    <name evidence="5" type="ORF">GCM10007968_19970</name>
</gene>
<evidence type="ECO:0000259" key="4">
    <source>
        <dbReference type="Pfam" id="PF04586"/>
    </source>
</evidence>
<evidence type="ECO:0000313" key="5">
    <source>
        <dbReference type="EMBL" id="GGL55869.1"/>
    </source>
</evidence>
<reference evidence="5" key="2">
    <citation type="submission" date="2020-09" db="EMBL/GenBank/DDBJ databases">
        <authorList>
            <person name="Sun Q."/>
            <person name="Ohkuma M."/>
        </authorList>
    </citation>
    <scope>NUCLEOTIDE SEQUENCE</scope>
    <source>
        <strain evidence="5">JCM 15325</strain>
    </source>
</reference>
<dbReference type="InterPro" id="IPR006433">
    <property type="entry name" value="Prohead_protease"/>
</dbReference>
<dbReference type="Pfam" id="PF04586">
    <property type="entry name" value="Peptidase_S78"/>
    <property type="match status" value="1"/>
</dbReference>
<feature type="domain" description="Prohead serine protease" evidence="4">
    <location>
        <begin position="12"/>
        <end position="170"/>
    </location>
</feature>
<dbReference type="RefSeq" id="WP_188802959.1">
    <property type="nucleotide sequence ID" value="NZ_BMOK01000007.1"/>
</dbReference>
<name>A0A917S4X9_9BACL</name>
<reference evidence="5" key="1">
    <citation type="journal article" date="2014" name="Int. J. Syst. Evol. Microbiol.">
        <title>Complete genome sequence of Corynebacterium casei LMG S-19264T (=DSM 44701T), isolated from a smear-ripened cheese.</title>
        <authorList>
            <consortium name="US DOE Joint Genome Institute (JGI-PGF)"/>
            <person name="Walter F."/>
            <person name="Albersmeier A."/>
            <person name="Kalinowski J."/>
            <person name="Ruckert C."/>
        </authorList>
    </citation>
    <scope>NUCLEOTIDE SEQUENCE</scope>
    <source>
        <strain evidence="5">JCM 15325</strain>
    </source>
</reference>
<comment type="caution">
    <text evidence="5">The sequence shown here is derived from an EMBL/GenBank/DDBJ whole genome shotgun (WGS) entry which is preliminary data.</text>
</comment>